<proteinExistence type="predicted"/>
<feature type="non-terminal residue" evidence="1">
    <location>
        <position position="1"/>
    </location>
</feature>
<reference evidence="1" key="1">
    <citation type="submission" date="2023-03" db="EMBL/GenBank/DDBJ databases">
        <title>Massive genome expansion in bonnet fungi (Mycena s.s.) driven by repeated elements and novel gene families across ecological guilds.</title>
        <authorList>
            <consortium name="Lawrence Berkeley National Laboratory"/>
            <person name="Harder C.B."/>
            <person name="Miyauchi S."/>
            <person name="Viragh M."/>
            <person name="Kuo A."/>
            <person name="Thoen E."/>
            <person name="Andreopoulos B."/>
            <person name="Lu D."/>
            <person name="Skrede I."/>
            <person name="Drula E."/>
            <person name="Henrissat B."/>
            <person name="Morin E."/>
            <person name="Kohler A."/>
            <person name="Barry K."/>
            <person name="LaButti K."/>
            <person name="Morin E."/>
            <person name="Salamov A."/>
            <person name="Lipzen A."/>
            <person name="Mereny Z."/>
            <person name="Hegedus B."/>
            <person name="Baldrian P."/>
            <person name="Stursova M."/>
            <person name="Weitz H."/>
            <person name="Taylor A."/>
            <person name="Grigoriev I.V."/>
            <person name="Nagy L.G."/>
            <person name="Martin F."/>
            <person name="Kauserud H."/>
        </authorList>
    </citation>
    <scope>NUCLEOTIDE SEQUENCE</scope>
    <source>
        <strain evidence="1">CBHHK173m</strain>
    </source>
</reference>
<organism evidence="1 2">
    <name type="scientific">Mycena belliarum</name>
    <dbReference type="NCBI Taxonomy" id="1033014"/>
    <lineage>
        <taxon>Eukaryota</taxon>
        <taxon>Fungi</taxon>
        <taxon>Dikarya</taxon>
        <taxon>Basidiomycota</taxon>
        <taxon>Agaricomycotina</taxon>
        <taxon>Agaricomycetes</taxon>
        <taxon>Agaricomycetidae</taxon>
        <taxon>Agaricales</taxon>
        <taxon>Marasmiineae</taxon>
        <taxon>Mycenaceae</taxon>
        <taxon>Mycena</taxon>
    </lineage>
</organism>
<dbReference type="EMBL" id="JARJCN010000097">
    <property type="protein sequence ID" value="KAJ7075390.1"/>
    <property type="molecule type" value="Genomic_DNA"/>
</dbReference>
<keyword evidence="2" id="KW-1185">Reference proteome</keyword>
<evidence type="ECO:0000313" key="1">
    <source>
        <dbReference type="EMBL" id="KAJ7075390.1"/>
    </source>
</evidence>
<protein>
    <submittedName>
        <fullName evidence="1">Uncharacterized protein</fullName>
    </submittedName>
</protein>
<accession>A0AAD6XHJ2</accession>
<name>A0AAD6XHJ2_9AGAR</name>
<evidence type="ECO:0000313" key="2">
    <source>
        <dbReference type="Proteomes" id="UP001222325"/>
    </source>
</evidence>
<gene>
    <name evidence="1" type="ORF">B0H15DRAFT_791892</name>
</gene>
<dbReference type="AlphaFoldDB" id="A0AAD6XHJ2"/>
<comment type="caution">
    <text evidence="1">The sequence shown here is derived from an EMBL/GenBank/DDBJ whole genome shotgun (WGS) entry which is preliminary data.</text>
</comment>
<sequence>MGCLIKKVAVENHKKSADSQTAIGTLRKQVKALKQRIRRSMQSLTRTVARAKRKESMRRITEKGIYTMEARKLARIMVDSGCARGKVGSLMKEIGSVFGVHISRGISRRTVGRAIEEGGVGTKMQVAYELLNCQGVTISADSTSNRGVNIESSHMALRVPDYATGNLTVDPTVTPKVRFLGVEKTTDHSSAESVRGWEERVNETCEIFNRSPLSQRLKHGFSIRDFFRVLNGMNGDHAAPEKATAKGLQVRKKEGSIEDLGEAALAGKEYMELVQYLGAWNAKKIAEAGGEQGWNALLPAEQAVRDGKLMKEIVTVLGTEAYNALAPEEGRRLDLFIWGGCCMHKDLNSFKGGNAEMMLEWKKLGQDGPVLLCNKANASILRHFLDHSFPKDAVLTDDQFKAFDASTRGGVKACALAGAIFNNKD</sequence>
<dbReference type="Proteomes" id="UP001222325">
    <property type="component" value="Unassembled WGS sequence"/>
</dbReference>